<comment type="similarity">
    <text evidence="1 5">Belongs to the DNA glycosylase MPG family.</text>
</comment>
<protein>
    <recommendedName>
        <fullName evidence="5">Putative 3-methyladenine DNA glycosylase</fullName>
        <ecNumber evidence="5">3.2.2.-</ecNumber>
    </recommendedName>
</protein>
<reference evidence="6 7" key="1">
    <citation type="submission" date="2015-11" db="EMBL/GenBank/DDBJ databases">
        <title>Ensifer anhuiense sp. nov., an effective nitrogen fixation bacterium with Glycine soja.</title>
        <authorList>
            <person name="Yan H."/>
            <person name="Chen W."/>
        </authorList>
    </citation>
    <scope>NUCLEOTIDE SEQUENCE [LARGE SCALE GENOMIC DNA]</scope>
    <source>
        <strain evidence="6 7">LMG 7837</strain>
    </source>
</reference>
<dbReference type="RefSeq" id="WP_066877379.1">
    <property type="nucleotide sequence ID" value="NZ_LNQB01000083.1"/>
</dbReference>
<keyword evidence="3 5" id="KW-0378">Hydrolase</keyword>
<dbReference type="Proteomes" id="UP000078507">
    <property type="component" value="Unassembled WGS sequence"/>
</dbReference>
<dbReference type="NCBIfam" id="NF002003">
    <property type="entry name" value="PRK00802.1-3"/>
    <property type="match status" value="1"/>
</dbReference>
<dbReference type="PANTHER" id="PTHR10429:SF0">
    <property type="entry name" value="DNA-3-METHYLADENINE GLYCOSYLASE"/>
    <property type="match status" value="1"/>
</dbReference>
<dbReference type="Pfam" id="PF02245">
    <property type="entry name" value="Pur_DNA_glyco"/>
    <property type="match status" value="1"/>
</dbReference>
<sequence>MEATTLLNQVTWDTSFFERRATEVAADLIGAEFAVSGIGGIIVETEAYLPDDAASHSFSGATDRNRAMFGPPAHAYVYLSYGLHWCLNFVCLPGSAVLIRAIEPRWGIETMQARRGVREERLLCSGPGRLGQALAISRTQDGLPLSKEPFRLHLPARRPPISTGIRVGITRAVEHPWRFGLANSRFVSRKF</sequence>
<gene>
    <name evidence="6" type="ORF">ATB98_05985</name>
</gene>
<dbReference type="EMBL" id="LNQB01000083">
    <property type="protein sequence ID" value="OAP42300.1"/>
    <property type="molecule type" value="Genomic_DNA"/>
</dbReference>
<dbReference type="HAMAP" id="MF_00527">
    <property type="entry name" value="3MGH"/>
    <property type="match status" value="1"/>
</dbReference>
<dbReference type="NCBIfam" id="TIGR00567">
    <property type="entry name" value="3mg"/>
    <property type="match status" value="1"/>
</dbReference>
<dbReference type="PANTHER" id="PTHR10429">
    <property type="entry name" value="DNA-3-METHYLADENINE GLYCOSYLASE"/>
    <property type="match status" value="1"/>
</dbReference>
<dbReference type="AlphaFoldDB" id="A0A178Y401"/>
<evidence type="ECO:0000256" key="2">
    <source>
        <dbReference type="ARBA" id="ARBA00022763"/>
    </source>
</evidence>
<keyword evidence="7" id="KW-1185">Reference proteome</keyword>
<dbReference type="CDD" id="cd00540">
    <property type="entry name" value="AAG"/>
    <property type="match status" value="1"/>
</dbReference>
<keyword evidence="4 5" id="KW-0234">DNA repair</keyword>
<dbReference type="GO" id="GO:0006284">
    <property type="term" value="P:base-excision repair"/>
    <property type="evidence" value="ECO:0007669"/>
    <property type="project" value="InterPro"/>
</dbReference>
<proteinExistence type="inferred from homology"/>
<evidence type="ECO:0000256" key="3">
    <source>
        <dbReference type="ARBA" id="ARBA00022801"/>
    </source>
</evidence>
<dbReference type="InterPro" id="IPR003180">
    <property type="entry name" value="MPG"/>
</dbReference>
<dbReference type="SUPFAM" id="SSF50486">
    <property type="entry name" value="FMT C-terminal domain-like"/>
    <property type="match status" value="1"/>
</dbReference>
<evidence type="ECO:0000256" key="1">
    <source>
        <dbReference type="ARBA" id="ARBA00009232"/>
    </source>
</evidence>
<evidence type="ECO:0000256" key="4">
    <source>
        <dbReference type="ARBA" id="ARBA00023204"/>
    </source>
</evidence>
<dbReference type="STRING" id="36856.ATB98_05985"/>
<evidence type="ECO:0000313" key="7">
    <source>
        <dbReference type="Proteomes" id="UP000078507"/>
    </source>
</evidence>
<evidence type="ECO:0000256" key="5">
    <source>
        <dbReference type="HAMAP-Rule" id="MF_00527"/>
    </source>
</evidence>
<dbReference type="OrthoDB" id="9794313at2"/>
<comment type="caution">
    <text evidence="6">The sequence shown here is derived from an EMBL/GenBank/DDBJ whole genome shotgun (WGS) entry which is preliminary data.</text>
</comment>
<dbReference type="InterPro" id="IPR036995">
    <property type="entry name" value="MPG_sf"/>
</dbReference>
<accession>A0A178Y401</accession>
<dbReference type="Gene3D" id="3.10.300.10">
    <property type="entry name" value="Methylpurine-DNA glycosylase (MPG)"/>
    <property type="match status" value="1"/>
</dbReference>
<dbReference type="GO" id="GO:0003905">
    <property type="term" value="F:alkylbase DNA N-glycosylase activity"/>
    <property type="evidence" value="ECO:0007669"/>
    <property type="project" value="InterPro"/>
</dbReference>
<dbReference type="EC" id="3.2.2.-" evidence="5"/>
<dbReference type="InterPro" id="IPR011034">
    <property type="entry name" value="Formyl_transferase-like_C_sf"/>
</dbReference>
<keyword evidence="2 5" id="KW-0227">DNA damage</keyword>
<dbReference type="GO" id="GO:0003677">
    <property type="term" value="F:DNA binding"/>
    <property type="evidence" value="ECO:0007669"/>
    <property type="project" value="InterPro"/>
</dbReference>
<name>A0A178Y401_SINSA</name>
<evidence type="ECO:0000313" key="6">
    <source>
        <dbReference type="EMBL" id="OAP42300.1"/>
    </source>
</evidence>
<organism evidence="6 7">
    <name type="scientific">Sinorhizobium saheli</name>
    <dbReference type="NCBI Taxonomy" id="36856"/>
    <lineage>
        <taxon>Bacteria</taxon>
        <taxon>Pseudomonadati</taxon>
        <taxon>Pseudomonadota</taxon>
        <taxon>Alphaproteobacteria</taxon>
        <taxon>Hyphomicrobiales</taxon>
        <taxon>Rhizobiaceae</taxon>
        <taxon>Sinorhizobium/Ensifer group</taxon>
        <taxon>Sinorhizobium</taxon>
    </lineage>
</organism>